<evidence type="ECO:0000313" key="2">
    <source>
        <dbReference type="EMBL" id="RYU77785.1"/>
    </source>
</evidence>
<name>A0A4Q5L853_9BACT</name>
<evidence type="ECO:0008006" key="4">
    <source>
        <dbReference type="Google" id="ProtNLM"/>
    </source>
</evidence>
<dbReference type="AlphaFoldDB" id="A0A4Q5L853"/>
<keyword evidence="1" id="KW-1133">Transmembrane helix</keyword>
<keyword evidence="3" id="KW-1185">Reference proteome</keyword>
<keyword evidence="1" id="KW-0812">Transmembrane</keyword>
<dbReference type="Proteomes" id="UP000294155">
    <property type="component" value="Unassembled WGS sequence"/>
</dbReference>
<keyword evidence="1" id="KW-0472">Membrane</keyword>
<evidence type="ECO:0000256" key="1">
    <source>
        <dbReference type="SAM" id="Phobius"/>
    </source>
</evidence>
<dbReference type="RefSeq" id="WP_129922312.1">
    <property type="nucleotide sequence ID" value="NZ_SEWE01000043.1"/>
</dbReference>
<accession>A0A4Q5L853</accession>
<dbReference type="EMBL" id="SEWE01000043">
    <property type="protein sequence ID" value="RYU77785.1"/>
    <property type="molecule type" value="Genomic_DNA"/>
</dbReference>
<proteinExistence type="predicted"/>
<gene>
    <name evidence="2" type="ORF">EWM57_16790</name>
</gene>
<comment type="caution">
    <text evidence="2">The sequence shown here is derived from an EMBL/GenBank/DDBJ whole genome shotgun (WGS) entry which is preliminary data.</text>
</comment>
<protein>
    <recommendedName>
        <fullName evidence="4">DUF748 domain-containing protein</fullName>
    </recommendedName>
</protein>
<sequence length="719" mass="78902">MLEEPPRVQRPPKWLRWVGGILVGLAVLVVAALLLLDPWLCRTLEKQVATQTQGRYRLQIGELRTSLWHRSVRLRNLRLRPVKDERRWSDTTALPRLLANVSQLRVSGVGLWAALRGQVVPVDTVLLTGVQLRVLHLPPSSATARPLHQRLPGRLAGLALGYVGVQKLQAAYGPARRPQASLRRADFALQDVLLTAAGAADTQRVGYAKAGQLQVAGVAGRAAQHAVALGRGQFSTTTGRLTLDSVRIRPLRPQGLREKLPKVDLRLPQLLLTGLRANELARRQLRLDSVLVEAPQLTFTPPQQPPPALYKLVAPYLRRLTLAHVRLTRGNVRVAGVNSRPTVRGISLTGTRLRIDQAAAFDPTRVFYAEAWQAHTGAVTARVSAPVYRGGYDALDLDTRPGTLNVRGLLLVPTMSATGVNRLKGHQAPNLTLRLPQLRVVGLDFAALDLHGSLLAQQVTLSRPMVLIDGDGNFPLNPKPSIVTPERLGRLPLRLNVRLLTITQATVRTSYLSPASGRAGTLTFNRLNGTLRNLTNDPRLMSAAHPAVARASGYVANRWRADLQIWLPLLDPNGAHWGRATFGTGPITVLNSMTEPSRNVRFASGNVQQATIQFRADRQGITGTMRARYSDLKLTLLSKKGGADHKTIFTKIGSSLLNGLVVRDENPRRDGRDLKVGQMDSRRELRVSVFSLWRQGLVSGLLNSIGAPKKLARKISEQQ</sequence>
<evidence type="ECO:0000313" key="3">
    <source>
        <dbReference type="Proteomes" id="UP000294155"/>
    </source>
</evidence>
<feature type="transmembrane region" description="Helical" evidence="1">
    <location>
        <begin position="14"/>
        <end position="36"/>
    </location>
</feature>
<reference evidence="2 3" key="1">
    <citation type="submission" date="2019-02" db="EMBL/GenBank/DDBJ databases">
        <title>Bacterial novel species isolated from soil.</title>
        <authorList>
            <person name="Jung H.-Y."/>
        </authorList>
    </citation>
    <scope>NUCLEOTIDE SEQUENCE [LARGE SCALE GENOMIC DNA]</scope>
    <source>
        <strain evidence="2 3">1-3-3-3</strain>
    </source>
</reference>
<dbReference type="OrthoDB" id="844215at2"/>
<organism evidence="2 3">
    <name type="scientific">Hymenobacter persicinus</name>
    <dbReference type="NCBI Taxonomy" id="2025506"/>
    <lineage>
        <taxon>Bacteria</taxon>
        <taxon>Pseudomonadati</taxon>
        <taxon>Bacteroidota</taxon>
        <taxon>Cytophagia</taxon>
        <taxon>Cytophagales</taxon>
        <taxon>Hymenobacteraceae</taxon>
        <taxon>Hymenobacter</taxon>
    </lineage>
</organism>